<keyword evidence="1" id="KW-0677">Repeat</keyword>
<dbReference type="InterPro" id="IPR001258">
    <property type="entry name" value="NHL_repeat"/>
</dbReference>
<evidence type="ECO:0000256" key="2">
    <source>
        <dbReference type="PROSITE-ProRule" id="PRU00504"/>
    </source>
</evidence>
<dbReference type="PANTHER" id="PTHR24104:SF25">
    <property type="entry name" value="PROTEIN LIN-41"/>
    <property type="match status" value="1"/>
</dbReference>
<feature type="repeat" description="NHL" evidence="2">
    <location>
        <begin position="633"/>
        <end position="676"/>
    </location>
</feature>
<proteinExistence type="predicted"/>
<name>A0AAE1KU80_PETCI</name>
<dbReference type="GO" id="GO:0008270">
    <property type="term" value="F:zinc ion binding"/>
    <property type="evidence" value="ECO:0007669"/>
    <property type="project" value="UniProtKB-KW"/>
</dbReference>
<dbReference type="GO" id="GO:0061630">
    <property type="term" value="F:ubiquitin protein ligase activity"/>
    <property type="evidence" value="ECO:0007669"/>
    <property type="project" value="TreeGrafter"/>
</dbReference>
<evidence type="ECO:0000313" key="3">
    <source>
        <dbReference type="EMBL" id="KAK3884062.1"/>
    </source>
</evidence>
<dbReference type="PROSITE" id="PS51125">
    <property type="entry name" value="NHL"/>
    <property type="match status" value="1"/>
</dbReference>
<reference evidence="3" key="1">
    <citation type="submission" date="2023-10" db="EMBL/GenBank/DDBJ databases">
        <title>Genome assemblies of two species of porcelain crab, Petrolisthes cinctipes and Petrolisthes manimaculis (Anomura: Porcellanidae).</title>
        <authorList>
            <person name="Angst P."/>
        </authorList>
    </citation>
    <scope>NUCLEOTIDE SEQUENCE</scope>
    <source>
        <strain evidence="3">PB745_01</strain>
        <tissue evidence="3">Gill</tissue>
    </source>
</reference>
<dbReference type="Proteomes" id="UP001286313">
    <property type="component" value="Unassembled WGS sequence"/>
</dbReference>
<dbReference type="GO" id="GO:0043161">
    <property type="term" value="P:proteasome-mediated ubiquitin-dependent protein catabolic process"/>
    <property type="evidence" value="ECO:0007669"/>
    <property type="project" value="TreeGrafter"/>
</dbReference>
<dbReference type="GO" id="GO:0000209">
    <property type="term" value="P:protein polyubiquitination"/>
    <property type="evidence" value="ECO:0007669"/>
    <property type="project" value="TreeGrafter"/>
</dbReference>
<dbReference type="Pfam" id="PF01436">
    <property type="entry name" value="NHL"/>
    <property type="match status" value="1"/>
</dbReference>
<comment type="caution">
    <text evidence="3">The sequence shown here is derived from an EMBL/GenBank/DDBJ whole genome shotgun (WGS) entry which is preliminary data.</text>
</comment>
<organism evidence="3 4">
    <name type="scientific">Petrolisthes cinctipes</name>
    <name type="common">Flat porcelain crab</name>
    <dbReference type="NCBI Taxonomy" id="88211"/>
    <lineage>
        <taxon>Eukaryota</taxon>
        <taxon>Metazoa</taxon>
        <taxon>Ecdysozoa</taxon>
        <taxon>Arthropoda</taxon>
        <taxon>Crustacea</taxon>
        <taxon>Multicrustacea</taxon>
        <taxon>Malacostraca</taxon>
        <taxon>Eumalacostraca</taxon>
        <taxon>Eucarida</taxon>
        <taxon>Decapoda</taxon>
        <taxon>Pleocyemata</taxon>
        <taxon>Anomura</taxon>
        <taxon>Galatheoidea</taxon>
        <taxon>Porcellanidae</taxon>
        <taxon>Petrolisthes</taxon>
    </lineage>
</organism>
<evidence type="ECO:0000313" key="4">
    <source>
        <dbReference type="Proteomes" id="UP001286313"/>
    </source>
</evidence>
<dbReference type="InterPro" id="IPR050952">
    <property type="entry name" value="TRIM-NHL_E3_ligases"/>
</dbReference>
<protein>
    <submittedName>
        <fullName evidence="3">Uncharacterized protein</fullName>
    </submittedName>
</protein>
<dbReference type="PANTHER" id="PTHR24104">
    <property type="entry name" value="E3 UBIQUITIN-PROTEIN LIGASE NHLRC1-RELATED"/>
    <property type="match status" value="1"/>
</dbReference>
<keyword evidence="4" id="KW-1185">Reference proteome</keyword>
<dbReference type="SUPFAM" id="SSF101898">
    <property type="entry name" value="NHL repeat"/>
    <property type="match status" value="1"/>
</dbReference>
<gene>
    <name evidence="3" type="ORF">Pcinc_011650</name>
</gene>
<evidence type="ECO:0000256" key="1">
    <source>
        <dbReference type="ARBA" id="ARBA00022737"/>
    </source>
</evidence>
<dbReference type="InterPro" id="IPR011042">
    <property type="entry name" value="6-blade_b-propeller_TolB-like"/>
</dbReference>
<accession>A0AAE1KU80</accession>
<dbReference type="EMBL" id="JAWQEG010000921">
    <property type="protein sequence ID" value="KAK3884062.1"/>
    <property type="molecule type" value="Genomic_DNA"/>
</dbReference>
<dbReference type="AlphaFoldDB" id="A0AAE1KU80"/>
<dbReference type="CDD" id="cd05819">
    <property type="entry name" value="NHL"/>
    <property type="match status" value="1"/>
</dbReference>
<dbReference type="Gene3D" id="2.120.10.30">
    <property type="entry name" value="TolB, C-terminal domain"/>
    <property type="match status" value="2"/>
</dbReference>
<sequence length="720" mass="81024">MEEKINKVKDNHDELRQSYLKAYSDLQACVYDAQAVLESWHMDLEKNLKSCLKNKEDKIKQQLTAHENQLLKLTSGIIATKVAVAASEKFQSINTPGKNKSVLDKVNDLLTIVNIIDKVDVDSVAAVKFVANEQTFASFLDQDMPQNLGCVGGSTAPMDLQLVMMVDVDSNEFIYSIIVPKDVEKVEIQDNIKCELFLHGQEEPGIPLTPKWTSNYLEIKFTCCMSDPHTLCVYLYNTHIHNSPAVYKPKDSVWKHDMMPVAMKNHFQDIRVEGEEEPNYITDESVMNNENPNDIHFRRCLWPLQSSPPPSETPPESPPIVKMEEMLFEDLSEATTVDPSLCRISRTRKVPALPVPMRRPRIHSESCMENEHGPDCKKIRISVFYSQSDADLVISPEEGKAEGDDGQTLYIEDQMMCCSDSAIAHVYTPEVGQQHLLPTLALFDKRRAELVFKSSCNRKDPLNRPIGIVQLHSGEILVTDSFNDRLALLSPVGQIINYLTSPQGLHRPSAVVELPTGFIAVKDNNSIVIFDADKNFVRRIKGVLQRPFGLGVTASGCLMTVEGDIPGVLKFVILCPDEDWAIVRKEVHLNLRPEDAQFSKPRFITCFGEEKVLVVDLGLNCVYDVNWKRMCVEAVFGQPGYGDGEFHDPSGIACDNDGNIFVGDSRNHRIQVFNSRKEFECVLKMNVPLQRPSGICLAPENHILVLNYWGNSVAKYRLTS</sequence>